<dbReference type="PANTHER" id="PTHR43135:SF3">
    <property type="entry name" value="ALPHA-D-RIBOSE 1-METHYLPHOSPHONATE 5-TRIPHOSPHATE DIPHOSPHATASE"/>
    <property type="match status" value="1"/>
</dbReference>
<evidence type="ECO:0000313" key="3">
    <source>
        <dbReference type="EMBL" id="QDU40083.1"/>
    </source>
</evidence>
<dbReference type="PANTHER" id="PTHR43135">
    <property type="entry name" value="ALPHA-D-RIBOSE 1-METHYLPHOSPHONATE 5-TRIPHOSPHATE DIPHOSPHATASE"/>
    <property type="match status" value="1"/>
</dbReference>
<proteinExistence type="predicted"/>
<keyword evidence="3" id="KW-0378">Hydrolase</keyword>
<dbReference type="KEGG" id="mri:Mal4_44370"/>
<feature type="domain" description="Amidohydrolase-related" evidence="2">
    <location>
        <begin position="693"/>
        <end position="1022"/>
    </location>
</feature>
<feature type="region of interest" description="Disordered" evidence="1">
    <location>
        <begin position="606"/>
        <end position="649"/>
    </location>
</feature>
<dbReference type="Gene3D" id="2.30.40.10">
    <property type="entry name" value="Urease, subunit C, domain 1"/>
    <property type="match status" value="4"/>
</dbReference>
<dbReference type="InterPro" id="IPR011059">
    <property type="entry name" value="Metal-dep_hydrolase_composite"/>
</dbReference>
<organism evidence="3 4">
    <name type="scientific">Maioricimonas rarisocia</name>
    <dbReference type="NCBI Taxonomy" id="2528026"/>
    <lineage>
        <taxon>Bacteria</taxon>
        <taxon>Pseudomonadati</taxon>
        <taxon>Planctomycetota</taxon>
        <taxon>Planctomycetia</taxon>
        <taxon>Planctomycetales</taxon>
        <taxon>Planctomycetaceae</taxon>
        <taxon>Maioricimonas</taxon>
    </lineage>
</organism>
<evidence type="ECO:0000313" key="4">
    <source>
        <dbReference type="Proteomes" id="UP000320496"/>
    </source>
</evidence>
<dbReference type="SUPFAM" id="SSF51556">
    <property type="entry name" value="Metallo-dependent hydrolases"/>
    <property type="match status" value="3"/>
</dbReference>
<feature type="domain" description="Amidohydrolase-related" evidence="2">
    <location>
        <begin position="1344"/>
        <end position="1418"/>
    </location>
</feature>
<feature type="compositionally biased region" description="Basic and acidic residues" evidence="1">
    <location>
        <begin position="622"/>
        <end position="636"/>
    </location>
</feature>
<dbReference type="Pfam" id="PF01979">
    <property type="entry name" value="Amidohydro_1"/>
    <property type="match status" value="2"/>
</dbReference>
<keyword evidence="4" id="KW-1185">Reference proteome</keyword>
<dbReference type="InterPro" id="IPR051781">
    <property type="entry name" value="Metallo-dep_Hydrolase"/>
</dbReference>
<feature type="compositionally biased region" description="Low complexity" evidence="1">
    <location>
        <begin position="640"/>
        <end position="649"/>
    </location>
</feature>
<dbReference type="InterPro" id="IPR006680">
    <property type="entry name" value="Amidohydro-rel"/>
</dbReference>
<dbReference type="RefSeq" id="WP_145371204.1">
    <property type="nucleotide sequence ID" value="NZ_CP036275.1"/>
</dbReference>
<accession>A0A517ZC55</accession>
<reference evidence="3 4" key="1">
    <citation type="submission" date="2019-02" db="EMBL/GenBank/DDBJ databases">
        <title>Deep-cultivation of Planctomycetes and their phenomic and genomic characterization uncovers novel biology.</title>
        <authorList>
            <person name="Wiegand S."/>
            <person name="Jogler M."/>
            <person name="Boedeker C."/>
            <person name="Pinto D."/>
            <person name="Vollmers J."/>
            <person name="Rivas-Marin E."/>
            <person name="Kohn T."/>
            <person name="Peeters S.H."/>
            <person name="Heuer A."/>
            <person name="Rast P."/>
            <person name="Oberbeckmann S."/>
            <person name="Bunk B."/>
            <person name="Jeske O."/>
            <person name="Meyerdierks A."/>
            <person name="Storesund J.E."/>
            <person name="Kallscheuer N."/>
            <person name="Luecker S."/>
            <person name="Lage O.M."/>
            <person name="Pohl T."/>
            <person name="Merkel B.J."/>
            <person name="Hornburger P."/>
            <person name="Mueller R.-W."/>
            <person name="Bruemmer F."/>
            <person name="Labrenz M."/>
            <person name="Spormann A.M."/>
            <person name="Op den Camp H."/>
            <person name="Overmann J."/>
            <person name="Amann R."/>
            <person name="Jetten M.S.M."/>
            <person name="Mascher T."/>
            <person name="Medema M.H."/>
            <person name="Devos D.P."/>
            <person name="Kaster A.-K."/>
            <person name="Ovreas L."/>
            <person name="Rohde M."/>
            <person name="Galperin M.Y."/>
            <person name="Jogler C."/>
        </authorList>
    </citation>
    <scope>NUCLEOTIDE SEQUENCE [LARGE SCALE GENOMIC DNA]</scope>
    <source>
        <strain evidence="3 4">Mal4</strain>
    </source>
</reference>
<dbReference type="OrthoDB" id="9802793at2"/>
<dbReference type="InterPro" id="IPR032466">
    <property type="entry name" value="Metal_Hydrolase"/>
</dbReference>
<dbReference type="Gene3D" id="3.20.20.140">
    <property type="entry name" value="Metal-dependent hydrolases"/>
    <property type="match status" value="3"/>
</dbReference>
<gene>
    <name evidence="3" type="primary">dht</name>
    <name evidence="3" type="ORF">Mal4_44370</name>
</gene>
<evidence type="ECO:0000256" key="1">
    <source>
        <dbReference type="SAM" id="MobiDB-lite"/>
    </source>
</evidence>
<dbReference type="EMBL" id="CP036275">
    <property type="protein sequence ID" value="QDU40083.1"/>
    <property type="molecule type" value="Genomic_DNA"/>
</dbReference>
<dbReference type="Proteomes" id="UP000320496">
    <property type="component" value="Chromosome"/>
</dbReference>
<protein>
    <submittedName>
        <fullName evidence="3">D-hydantoinase/dihydropyrimidinase</fullName>
        <ecNumber evidence="3">3.5.2.2</ecNumber>
    </submittedName>
</protein>
<dbReference type="SUPFAM" id="SSF51338">
    <property type="entry name" value="Composite domain of metallo-dependent hydrolases"/>
    <property type="match status" value="3"/>
</dbReference>
<name>A0A517ZC55_9PLAN</name>
<feature type="compositionally biased region" description="Acidic residues" evidence="1">
    <location>
        <begin position="607"/>
        <end position="621"/>
    </location>
</feature>
<dbReference type="EC" id="3.5.2.2" evidence="3"/>
<sequence length="1455" mass="159135">MPGLQEFHVFRLFRMSLVPLATCLLALGTLRSSPAETPASTGKWDEATVITGGRIITGVQSDGEPLEWEKATLIIRNGRIEAVGPKVAVPDDARSIDATGLIVYPGFTDAAGDALLDSDKVPAPEAGARPDFRKYTLAEFRHDNRRGLRPEFTAADALKDEKTIERWRSAGLAISNVVPNLPVVGGRSTPLALTGTPRREALLADAGFLSITLEPPPRNGTNVNLAYPSTEMGAVAHLRQFVLDAEHHARLREAWNADPSSTARPPIDPALQAFAEARDSQVRCLFHADSRDEILRALDVAAELNLQPAICGGRDAWKCADRLKESNVPVILRIDFPKEPEIKQSKESDKLEAEVPAPLRYQRHQLERWRDRLACAARLHEAGIPIAFSTIGLDEPKDLLTNVQQTINAGLPVDAAVAALTRSAAELIGLEDVTGTLQPGRLGNAVVLTGPLEDKRSKLRYVVIEGRIFEYNDDAEPVDTSPADSDDAPELAGRWQMSIETDDMPTSATLELTQTDHELRGEFRSDVASGRVVAGKVSGTDVEFEVAIGAGDGDVRLKFTGKLESDSDSRTLSGTLKSAFGAAAKWTAKREATDEANSNVMQLSMEVDAEDDSSSSDDESERNELPTELPADRLQRPEPTGGTLLVRGGTVLTGTGETLRDTSILIRDGRIAAIGKDIEVEEDCRVIDASGRYITPGLIDTHSHIMISGGVNEATQSIVCEVRVEDVIETDTASEYRALAGGLTTARLLHGSANVIGGQDAVIKLKHGLTAREHLVPDRHRGVKFALGENVKYRENRYPNTRMGVEATLKRAFFEAIDYRRRWAEYERRKKAAGDESEALLPPRRDLRLETLAAIVSDEMFIHCHCYRADEILMLLRTTEQLGIRVWSLQHVLEGYKIAPEIAAHGASCSTFSDWWAYKVEAYDAIPHNAALLNEAGVNIAVKSDNAELMRHMNLEAAKSLRYGNMPPEDALQLVTLNPARELGLEDRIGSIEVGKDGDLAIFNAHPFNAFSRCEMTIIEGEIWYERKGQPTAMSAEAVERSAVPPQWRPAPPKKRQRVLEIPSEAPNGYAIVGATVHPVDAAPIRRGTVVVRDGRIAAVGPAGEVEIPDDVTKINARGFQVYPGLIDAGTTLGVIEIGRVRETRDFEELGVIQPDLRAGIAINVDSELIPVARAGGITTALIQPTGGLISGQCSLFQTAGWTSEEMVRDYTVGLALKWSTDEKRQKELEEFFDEARRYHRIRAAAAERKEALIVDPQFEAMGPYLDGERPVFVEAHSRKAIAEALLFAEEQKLKIVITGGTDAWKLASELKQRDVPVIVGPTMRSPISAWDPLDAPYANPGRLQEAGVTFCIRSDSASNSRNVAFEAARAVAYGLPEDEALKSMTLNAARVLGIEDECGSITVGKRADLLITDGSPLQHSTQIRVVTVGERLFNPESKQTRLYKRYRQRIHSAE</sequence>
<evidence type="ECO:0000259" key="2">
    <source>
        <dbReference type="Pfam" id="PF01979"/>
    </source>
</evidence>
<dbReference type="GO" id="GO:0004157">
    <property type="term" value="F:dihydropyrimidinase activity"/>
    <property type="evidence" value="ECO:0007669"/>
    <property type="project" value="UniProtKB-EC"/>
</dbReference>